<reference evidence="2 3" key="1">
    <citation type="submission" date="2016-11" db="EMBL/GenBank/DDBJ databases">
        <title>Whole Genome Sequencing of Mucilaginibacter polytrichastri RG4-7(T) isolated from the moss sample.</title>
        <authorList>
            <person name="Li Y."/>
        </authorList>
    </citation>
    <scope>NUCLEOTIDE SEQUENCE [LARGE SCALE GENOMIC DNA]</scope>
    <source>
        <strain evidence="2 3">RG4-7</strain>
    </source>
</reference>
<keyword evidence="1" id="KW-0812">Transmembrane</keyword>
<feature type="transmembrane region" description="Helical" evidence="1">
    <location>
        <begin position="24"/>
        <end position="42"/>
    </location>
</feature>
<feature type="transmembrane region" description="Helical" evidence="1">
    <location>
        <begin position="48"/>
        <end position="67"/>
    </location>
</feature>
<dbReference type="STRING" id="1302689.RG47T_5040"/>
<evidence type="ECO:0000313" key="3">
    <source>
        <dbReference type="Proteomes" id="UP000186720"/>
    </source>
</evidence>
<dbReference type="AlphaFoldDB" id="A0A1Q6A6E1"/>
<evidence type="ECO:0008006" key="4">
    <source>
        <dbReference type="Google" id="ProtNLM"/>
    </source>
</evidence>
<organism evidence="2 3">
    <name type="scientific">Mucilaginibacter polytrichastri</name>
    <dbReference type="NCBI Taxonomy" id="1302689"/>
    <lineage>
        <taxon>Bacteria</taxon>
        <taxon>Pseudomonadati</taxon>
        <taxon>Bacteroidota</taxon>
        <taxon>Sphingobacteriia</taxon>
        <taxon>Sphingobacteriales</taxon>
        <taxon>Sphingobacteriaceae</taxon>
        <taxon>Mucilaginibacter</taxon>
    </lineage>
</organism>
<dbReference type="Proteomes" id="UP000186720">
    <property type="component" value="Unassembled WGS sequence"/>
</dbReference>
<proteinExistence type="predicted"/>
<sequence length="153" mass="17331">MNPEPNTYELSAEGKAKLKRKIKITLCVNYGIGAIVFLWNFSKQNLTIKYTLIGCVNFLLGTLIYNLRKTDKLIDSEKLEIGENEITLIKLGKPVKNLHITEIKSIDLNSYGVKLVSKYSSTPSLFISKNFESFEEIKSLIEEKVRLSNEAIA</sequence>
<evidence type="ECO:0000313" key="2">
    <source>
        <dbReference type="EMBL" id="OKS89556.1"/>
    </source>
</evidence>
<dbReference type="RefSeq" id="WP_074492673.1">
    <property type="nucleotide sequence ID" value="NZ_FPAM01000003.1"/>
</dbReference>
<protein>
    <recommendedName>
        <fullName evidence="4">DUF304 domain-containing protein</fullName>
    </recommendedName>
</protein>
<keyword evidence="3" id="KW-1185">Reference proteome</keyword>
<keyword evidence="1" id="KW-0472">Membrane</keyword>
<gene>
    <name evidence="2" type="ORF">RG47T_5040</name>
</gene>
<accession>A0A1Q6A6E1</accession>
<comment type="caution">
    <text evidence="2">The sequence shown here is derived from an EMBL/GenBank/DDBJ whole genome shotgun (WGS) entry which is preliminary data.</text>
</comment>
<name>A0A1Q6A6E1_9SPHI</name>
<keyword evidence="1" id="KW-1133">Transmembrane helix</keyword>
<dbReference type="EMBL" id="MPPL01000001">
    <property type="protein sequence ID" value="OKS89556.1"/>
    <property type="molecule type" value="Genomic_DNA"/>
</dbReference>
<evidence type="ECO:0000256" key="1">
    <source>
        <dbReference type="SAM" id="Phobius"/>
    </source>
</evidence>